<dbReference type="Pfam" id="PF11740">
    <property type="entry name" value="KfrA_N"/>
    <property type="match status" value="1"/>
</dbReference>
<protein>
    <submittedName>
        <fullName evidence="3">Replication region DNA-binding N-term</fullName>
    </submittedName>
</protein>
<dbReference type="OrthoDB" id="7079856at2"/>
<keyword evidence="1" id="KW-0175">Coiled coil</keyword>
<feature type="domain" description="KfrA N-terminal DNA-binding" evidence="2">
    <location>
        <begin position="8"/>
        <end position="112"/>
    </location>
</feature>
<dbReference type="Proteomes" id="UP000243374">
    <property type="component" value="Unassembled WGS sequence"/>
</dbReference>
<evidence type="ECO:0000259" key="2">
    <source>
        <dbReference type="Pfam" id="PF11740"/>
    </source>
</evidence>
<dbReference type="AlphaFoldDB" id="A0A662ZB30"/>
<evidence type="ECO:0000313" key="4">
    <source>
        <dbReference type="Proteomes" id="UP000243374"/>
    </source>
</evidence>
<reference evidence="3 4" key="1">
    <citation type="submission" date="2016-10" db="EMBL/GenBank/DDBJ databases">
        <authorList>
            <person name="Varghese N."/>
            <person name="Submissions S."/>
        </authorList>
    </citation>
    <scope>NUCLEOTIDE SEQUENCE [LARGE SCALE GENOMIC DNA]</scope>
    <source>
        <strain evidence="3 4">22B</strain>
    </source>
</reference>
<dbReference type="RefSeq" id="WP_074840610.1">
    <property type="nucleotide sequence ID" value="NZ_CP047056.1"/>
</dbReference>
<dbReference type="InterPro" id="IPR021104">
    <property type="entry name" value="KfrA_DNA-bd_N"/>
</dbReference>
<organism evidence="3 4">
    <name type="scientific">Succinivibrio dextrinosolvens</name>
    <dbReference type="NCBI Taxonomy" id="83771"/>
    <lineage>
        <taxon>Bacteria</taxon>
        <taxon>Pseudomonadati</taxon>
        <taxon>Pseudomonadota</taxon>
        <taxon>Gammaproteobacteria</taxon>
        <taxon>Aeromonadales</taxon>
        <taxon>Succinivibrionaceae</taxon>
        <taxon>Succinivibrio</taxon>
    </lineage>
</organism>
<sequence>MPVKAKATYESVRDAVNQLEKEGKEVNPTNVLNLTGGSRSTVYKFLSQLQDEDTKRQIKKPLPELEDLINEQSTAIITSLYEICKHRAEEVVLTEYETMKKRFADLQKTAEHMDLIEEKYQLKAQNFELQELKLKTENQELKEQNKILKDQVQTLKEQITALNKIINKQ</sequence>
<dbReference type="EMBL" id="FOSF01000023">
    <property type="protein sequence ID" value="SFK08542.1"/>
    <property type="molecule type" value="Genomic_DNA"/>
</dbReference>
<keyword evidence="4" id="KW-1185">Reference proteome</keyword>
<name>A0A662ZB30_9GAMM</name>
<evidence type="ECO:0000256" key="1">
    <source>
        <dbReference type="SAM" id="Coils"/>
    </source>
</evidence>
<keyword evidence="3" id="KW-0238">DNA-binding</keyword>
<evidence type="ECO:0000313" key="3">
    <source>
        <dbReference type="EMBL" id="SFK08542.1"/>
    </source>
</evidence>
<gene>
    <name evidence="3" type="ORF">SAMN04487865_10232</name>
</gene>
<accession>A0A662ZB30</accession>
<dbReference type="GO" id="GO:0003677">
    <property type="term" value="F:DNA binding"/>
    <property type="evidence" value="ECO:0007669"/>
    <property type="project" value="UniProtKB-KW"/>
</dbReference>
<proteinExistence type="predicted"/>
<feature type="coiled-coil region" evidence="1">
    <location>
        <begin position="122"/>
        <end position="165"/>
    </location>
</feature>